<evidence type="ECO:0000256" key="1">
    <source>
        <dbReference type="ARBA" id="ARBA00012493"/>
    </source>
</evidence>
<sequence length="453" mass="51768">MTMEKKDVNSRIARWALALSSYDYVLEHRPGVRMQHVDALSRAHPVLVVEGNSFERNLALVQDKDPLIVGIREELEASESKQFELRNGLVYRKIHGRSLFYVPASMEQQVIRASHDDLGHGGVDKTVEFLSRIYWFPNAKEKIKVYIGNCLKCIAFSVNMGKKEGELHSIPKGREPFQVIHADHFGPLEATVSKNRYILEIRDGFTRFVKFYATKTTNASEIIKNLKTYFSNYSSPKNCLITDRGSGFRSAELKEFLDGLGIRHIMVATASPWGNGEIERVNRDLGPMLAKLCESPRTWDKHLGEVEFAMNNSQCRSIKTTPANLLFGVEQKFYGNDNVRNMLAEFEARDLNFIRDRAAERQEVAARKNEAQYNLKHKPPTKYKINDYVMIKNVDVTPGVNKKLLPKFRGPYVVSKILPNDRYVINDVEGFQVTQTPYCGVCSPQNMKPWLNV</sequence>
<dbReference type="Pfam" id="PF00665">
    <property type="entry name" value="rve"/>
    <property type="match status" value="1"/>
</dbReference>
<dbReference type="PANTHER" id="PTHR37984:SF5">
    <property type="entry name" value="PROTEIN NYNRIN-LIKE"/>
    <property type="match status" value="1"/>
</dbReference>
<dbReference type="Pfam" id="PF17921">
    <property type="entry name" value="Integrase_H2C2"/>
    <property type="match status" value="1"/>
</dbReference>
<dbReference type="Proteomes" id="UP000479000">
    <property type="component" value="Unassembled WGS sequence"/>
</dbReference>
<dbReference type="InterPro" id="IPR050951">
    <property type="entry name" value="Retrovirus_Pol_polyprotein"/>
</dbReference>
<dbReference type="InterPro" id="IPR001584">
    <property type="entry name" value="Integrase_cat-core"/>
</dbReference>
<feature type="domain" description="Integrase catalytic" evidence="2">
    <location>
        <begin position="172"/>
        <end position="330"/>
    </location>
</feature>
<evidence type="ECO:0000259" key="2">
    <source>
        <dbReference type="PROSITE" id="PS50994"/>
    </source>
</evidence>
<dbReference type="GO" id="GO:0003964">
    <property type="term" value="F:RNA-directed DNA polymerase activity"/>
    <property type="evidence" value="ECO:0007669"/>
    <property type="project" value="UniProtKB-EC"/>
</dbReference>
<dbReference type="GO" id="GO:0015074">
    <property type="term" value="P:DNA integration"/>
    <property type="evidence" value="ECO:0007669"/>
    <property type="project" value="InterPro"/>
</dbReference>
<dbReference type="OrthoDB" id="6625139at2759"/>
<organism evidence="3 4">
    <name type="scientific">Nesidiocoris tenuis</name>
    <dbReference type="NCBI Taxonomy" id="355587"/>
    <lineage>
        <taxon>Eukaryota</taxon>
        <taxon>Metazoa</taxon>
        <taxon>Ecdysozoa</taxon>
        <taxon>Arthropoda</taxon>
        <taxon>Hexapoda</taxon>
        <taxon>Insecta</taxon>
        <taxon>Pterygota</taxon>
        <taxon>Neoptera</taxon>
        <taxon>Paraneoptera</taxon>
        <taxon>Hemiptera</taxon>
        <taxon>Heteroptera</taxon>
        <taxon>Panheteroptera</taxon>
        <taxon>Cimicomorpha</taxon>
        <taxon>Miridae</taxon>
        <taxon>Dicyphina</taxon>
        <taxon>Nesidiocoris</taxon>
    </lineage>
</organism>
<gene>
    <name evidence="3" type="ORF">NTEN_LOCUS20113</name>
</gene>
<dbReference type="Gene3D" id="1.10.340.70">
    <property type="match status" value="1"/>
</dbReference>
<dbReference type="EC" id="2.7.7.49" evidence="1"/>
<accession>A0A6H5HEQ4</accession>
<dbReference type="EMBL" id="CADCXU010029475">
    <property type="protein sequence ID" value="CAB0015773.1"/>
    <property type="molecule type" value="Genomic_DNA"/>
</dbReference>
<name>A0A6H5HEQ4_9HEMI</name>
<keyword evidence="4" id="KW-1185">Reference proteome</keyword>
<dbReference type="GO" id="GO:0003676">
    <property type="term" value="F:nucleic acid binding"/>
    <property type="evidence" value="ECO:0007669"/>
    <property type="project" value="InterPro"/>
</dbReference>
<dbReference type="AlphaFoldDB" id="A0A6H5HEQ4"/>
<dbReference type="SUPFAM" id="SSF53098">
    <property type="entry name" value="Ribonuclease H-like"/>
    <property type="match status" value="1"/>
</dbReference>
<dbReference type="Gene3D" id="3.30.420.10">
    <property type="entry name" value="Ribonuclease H-like superfamily/Ribonuclease H"/>
    <property type="match status" value="1"/>
</dbReference>
<dbReference type="InterPro" id="IPR012337">
    <property type="entry name" value="RNaseH-like_sf"/>
</dbReference>
<dbReference type="InterPro" id="IPR041588">
    <property type="entry name" value="Integrase_H2C2"/>
</dbReference>
<evidence type="ECO:0000313" key="4">
    <source>
        <dbReference type="Proteomes" id="UP000479000"/>
    </source>
</evidence>
<protein>
    <recommendedName>
        <fullName evidence="1">RNA-directed DNA polymerase</fullName>
        <ecNumber evidence="1">2.7.7.49</ecNumber>
    </recommendedName>
</protein>
<evidence type="ECO:0000313" key="3">
    <source>
        <dbReference type="EMBL" id="CAB0015773.1"/>
    </source>
</evidence>
<dbReference type="PROSITE" id="PS50994">
    <property type="entry name" value="INTEGRASE"/>
    <property type="match status" value="1"/>
</dbReference>
<dbReference type="PANTHER" id="PTHR37984">
    <property type="entry name" value="PROTEIN CBG26694"/>
    <property type="match status" value="1"/>
</dbReference>
<reference evidence="3 4" key="1">
    <citation type="submission" date="2020-02" db="EMBL/GenBank/DDBJ databases">
        <authorList>
            <person name="Ferguson B K."/>
        </authorList>
    </citation>
    <scope>NUCLEOTIDE SEQUENCE [LARGE SCALE GENOMIC DNA]</scope>
</reference>
<dbReference type="InterPro" id="IPR036397">
    <property type="entry name" value="RNaseH_sf"/>
</dbReference>
<proteinExistence type="predicted"/>